<evidence type="ECO:0000313" key="1">
    <source>
        <dbReference type="EMBL" id="KKM94657.1"/>
    </source>
</evidence>
<accession>A0A0F9PNA1</accession>
<gene>
    <name evidence="1" type="ORF">LCGC14_1196050</name>
</gene>
<organism evidence="1">
    <name type="scientific">marine sediment metagenome</name>
    <dbReference type="NCBI Taxonomy" id="412755"/>
    <lineage>
        <taxon>unclassified sequences</taxon>
        <taxon>metagenomes</taxon>
        <taxon>ecological metagenomes</taxon>
    </lineage>
</organism>
<sequence length="22" mass="2100">MSDNNLHIAVIGSGGSAMAAAL</sequence>
<reference evidence="1" key="1">
    <citation type="journal article" date="2015" name="Nature">
        <title>Complex archaea that bridge the gap between prokaryotes and eukaryotes.</title>
        <authorList>
            <person name="Spang A."/>
            <person name="Saw J.H."/>
            <person name="Jorgensen S.L."/>
            <person name="Zaremba-Niedzwiedzka K."/>
            <person name="Martijn J."/>
            <person name="Lind A.E."/>
            <person name="van Eijk R."/>
            <person name="Schleper C."/>
            <person name="Guy L."/>
            <person name="Ettema T.J."/>
        </authorList>
    </citation>
    <scope>NUCLEOTIDE SEQUENCE</scope>
</reference>
<protein>
    <submittedName>
        <fullName evidence="1">Uncharacterized protein</fullName>
    </submittedName>
</protein>
<name>A0A0F9PNA1_9ZZZZ</name>
<feature type="non-terminal residue" evidence="1">
    <location>
        <position position="22"/>
    </location>
</feature>
<dbReference type="AlphaFoldDB" id="A0A0F9PNA1"/>
<dbReference type="EMBL" id="LAZR01006110">
    <property type="protein sequence ID" value="KKM94657.1"/>
    <property type="molecule type" value="Genomic_DNA"/>
</dbReference>
<proteinExistence type="predicted"/>
<comment type="caution">
    <text evidence="1">The sequence shown here is derived from an EMBL/GenBank/DDBJ whole genome shotgun (WGS) entry which is preliminary data.</text>
</comment>